<protein>
    <submittedName>
        <fullName evidence="6">Protein NRT1/ PTR FAMILY 8.4</fullName>
    </submittedName>
</protein>
<evidence type="ECO:0000256" key="3">
    <source>
        <dbReference type="ARBA" id="ARBA00022989"/>
    </source>
</evidence>
<reference evidence="6 7" key="1">
    <citation type="submission" date="2016-02" db="EMBL/GenBank/DDBJ databases">
        <title>Genome analysis of coral dinoflagellate symbionts highlights evolutionary adaptations to a symbiotic lifestyle.</title>
        <authorList>
            <person name="Aranda M."/>
            <person name="Li Y."/>
            <person name="Liew Y.J."/>
            <person name="Baumgarten S."/>
            <person name="Simakov O."/>
            <person name="Wilson M."/>
            <person name="Piel J."/>
            <person name="Ashoor H."/>
            <person name="Bougouffa S."/>
            <person name="Bajic V.B."/>
            <person name="Ryu T."/>
            <person name="Ravasi T."/>
            <person name="Bayer T."/>
            <person name="Micklem G."/>
            <person name="Kim H."/>
            <person name="Bhak J."/>
            <person name="Lajeunesse T.C."/>
            <person name="Voolstra C.R."/>
        </authorList>
    </citation>
    <scope>NUCLEOTIDE SEQUENCE [LARGE SCALE GENOMIC DNA]</scope>
    <source>
        <strain evidence="6 7">CCMP2467</strain>
    </source>
</reference>
<dbReference type="GO" id="GO:0016020">
    <property type="term" value="C:membrane"/>
    <property type="evidence" value="ECO:0007669"/>
    <property type="project" value="UniProtKB-SubCell"/>
</dbReference>
<dbReference type="GO" id="GO:0022857">
    <property type="term" value="F:transmembrane transporter activity"/>
    <property type="evidence" value="ECO:0007669"/>
    <property type="project" value="InterPro"/>
</dbReference>
<proteinExistence type="predicted"/>
<dbReference type="InterPro" id="IPR036259">
    <property type="entry name" value="MFS_trans_sf"/>
</dbReference>
<keyword evidence="4 5" id="KW-0472">Membrane</keyword>
<evidence type="ECO:0000256" key="4">
    <source>
        <dbReference type="ARBA" id="ARBA00023136"/>
    </source>
</evidence>
<dbReference type="Pfam" id="PF00854">
    <property type="entry name" value="PTR2"/>
    <property type="match status" value="1"/>
</dbReference>
<dbReference type="EMBL" id="LSRX01000107">
    <property type="protein sequence ID" value="OLQ08920.1"/>
    <property type="molecule type" value="Genomic_DNA"/>
</dbReference>
<keyword evidence="2 5" id="KW-0812">Transmembrane</keyword>
<dbReference type="Gene3D" id="1.20.1250.20">
    <property type="entry name" value="MFS general substrate transporter like domains"/>
    <property type="match status" value="1"/>
</dbReference>
<name>A0A1Q9ENC2_SYMMI</name>
<comment type="caution">
    <text evidence="6">The sequence shown here is derived from an EMBL/GenBank/DDBJ whole genome shotgun (WGS) entry which is preliminary data.</text>
</comment>
<dbReference type="AlphaFoldDB" id="A0A1Q9ENC2"/>
<evidence type="ECO:0000256" key="5">
    <source>
        <dbReference type="SAM" id="Phobius"/>
    </source>
</evidence>
<evidence type="ECO:0000256" key="2">
    <source>
        <dbReference type="ARBA" id="ARBA00022692"/>
    </source>
</evidence>
<dbReference type="InterPro" id="IPR000109">
    <property type="entry name" value="POT_fam"/>
</dbReference>
<feature type="transmembrane region" description="Helical" evidence="5">
    <location>
        <begin position="196"/>
        <end position="216"/>
    </location>
</feature>
<dbReference type="Proteomes" id="UP000186817">
    <property type="component" value="Unassembled WGS sequence"/>
</dbReference>
<comment type="subcellular location">
    <subcellularLocation>
        <location evidence="1">Membrane</location>
        <topology evidence="1">Multi-pass membrane protein</topology>
    </subcellularLocation>
</comment>
<feature type="transmembrane region" description="Helical" evidence="5">
    <location>
        <begin position="131"/>
        <end position="155"/>
    </location>
</feature>
<evidence type="ECO:0000313" key="6">
    <source>
        <dbReference type="EMBL" id="OLQ08920.1"/>
    </source>
</evidence>
<gene>
    <name evidence="6" type="primary">NPF8.4</name>
    <name evidence="6" type="ORF">AK812_SmicGene7526</name>
</gene>
<evidence type="ECO:0000256" key="1">
    <source>
        <dbReference type="ARBA" id="ARBA00004141"/>
    </source>
</evidence>
<keyword evidence="3 5" id="KW-1133">Transmembrane helix</keyword>
<dbReference type="OrthoDB" id="415563at2759"/>
<organism evidence="6 7">
    <name type="scientific">Symbiodinium microadriaticum</name>
    <name type="common">Dinoflagellate</name>
    <name type="synonym">Zooxanthella microadriatica</name>
    <dbReference type="NCBI Taxonomy" id="2951"/>
    <lineage>
        <taxon>Eukaryota</taxon>
        <taxon>Sar</taxon>
        <taxon>Alveolata</taxon>
        <taxon>Dinophyceae</taxon>
        <taxon>Suessiales</taxon>
        <taxon>Symbiodiniaceae</taxon>
        <taxon>Symbiodinium</taxon>
    </lineage>
</organism>
<sequence length="305" mass="33156">MVFPGKVTDKELANMAGNTLHVQIVAIRDAGFHPFADMIRILAHRGTLIAPFELEDEDDGEEELVEPPKRTNKLFTVCSFILVVEMCERYAKLYPGFFGALAGEGHYVGEWPSTGGLRIPDLMESSFGVPLYLCPGLVVRLGAFVFVALGCLAAVRTPEAGGRRPCTGAIKPNVMNFGADQYDTQDPEEEVQQKAFFSYFYLTINVGVVFAMGFTVTRQYRSTAATTTITSYNSMSISRDGIDVSRVGALGAWDGSMGNRQPPQGSLAGTSQRTGLEAGYSQPFSSEHKPGNNITWLPVPYVSGL</sequence>
<keyword evidence="7" id="KW-1185">Reference proteome</keyword>
<evidence type="ECO:0000313" key="7">
    <source>
        <dbReference type="Proteomes" id="UP000186817"/>
    </source>
</evidence>
<accession>A0A1Q9ENC2</accession>